<evidence type="ECO:0000259" key="3">
    <source>
        <dbReference type="PROSITE" id="PS51192"/>
    </source>
</evidence>
<comment type="caution">
    <text evidence="5">The sequence shown here is derived from an EMBL/GenBank/DDBJ whole genome shotgun (WGS) entry which is preliminary data.</text>
</comment>
<feature type="compositionally biased region" description="Low complexity" evidence="2">
    <location>
        <begin position="119"/>
        <end position="138"/>
    </location>
</feature>
<name>A0AA88GBQ4_NAELO</name>
<dbReference type="InterPro" id="IPR001650">
    <property type="entry name" value="Helicase_C-like"/>
</dbReference>
<evidence type="ECO:0000256" key="2">
    <source>
        <dbReference type="SAM" id="MobiDB-lite"/>
    </source>
</evidence>
<dbReference type="SMART" id="SM00490">
    <property type="entry name" value="HELICc"/>
    <property type="match status" value="1"/>
</dbReference>
<keyword evidence="1" id="KW-0378">Hydrolase</keyword>
<evidence type="ECO:0000259" key="4">
    <source>
        <dbReference type="PROSITE" id="PS51194"/>
    </source>
</evidence>
<dbReference type="InterPro" id="IPR050496">
    <property type="entry name" value="SNF2_RAD54_helicase_repair"/>
</dbReference>
<dbReference type="InterPro" id="IPR027417">
    <property type="entry name" value="P-loop_NTPase"/>
</dbReference>
<dbReference type="Pfam" id="PF00176">
    <property type="entry name" value="SNF2-rel_dom"/>
    <property type="match status" value="1"/>
</dbReference>
<feature type="region of interest" description="Disordered" evidence="2">
    <location>
        <begin position="21"/>
        <end position="185"/>
    </location>
</feature>
<feature type="compositionally biased region" description="Low complexity" evidence="2">
    <location>
        <begin position="992"/>
        <end position="1002"/>
    </location>
</feature>
<dbReference type="Pfam" id="PF00271">
    <property type="entry name" value="Helicase_C"/>
    <property type="match status" value="1"/>
</dbReference>
<dbReference type="Proteomes" id="UP000816034">
    <property type="component" value="Unassembled WGS sequence"/>
</dbReference>
<dbReference type="SMART" id="SM00487">
    <property type="entry name" value="DEXDc"/>
    <property type="match status" value="1"/>
</dbReference>
<dbReference type="CDD" id="cd18793">
    <property type="entry name" value="SF2_C_SNF"/>
    <property type="match status" value="1"/>
</dbReference>
<feature type="compositionally biased region" description="Low complexity" evidence="2">
    <location>
        <begin position="28"/>
        <end position="39"/>
    </location>
</feature>
<dbReference type="PROSITE" id="PS51192">
    <property type="entry name" value="HELICASE_ATP_BIND_1"/>
    <property type="match status" value="1"/>
</dbReference>
<accession>A0AA88GBQ4</accession>
<dbReference type="GO" id="GO:0016787">
    <property type="term" value="F:hydrolase activity"/>
    <property type="evidence" value="ECO:0007669"/>
    <property type="project" value="UniProtKB-KW"/>
</dbReference>
<proteinExistence type="predicted"/>
<sequence length="1092" mass="124230">MTPPIVFDVSEDEEDVVLNATPIRPIRSNSNSFSKSNPSTQQSKRPKDQLYDSFESSEEIDDKPQRKKTKKKENTVPTIQKSLLSYRKKKEQGIASSSPPRCTISMISDSETDDDHGTASNNNVHSNSQNSSSAIVISSDEEASKDLQAILHYKQTNHSSKKLKKTTSAKPSKQQRDDSSEDEHIVFGSNITEKIKKKKRIIERDLEDFIVDDDAEDSQSTNQIEEEEEAVIQVHTDEEEIETGEETEDDEEFEETTMSQEIDLISINSDDIDVNALIEIEEATQSETTQSTAQLKSKYKRLIKNPPKLTELPNGWKTDDEGDDATYYLQNFMLEGRMYNKLYSFQKEGIKWLNQRYNDSTYRGGILADEMGLGKTVQLSSFLSGIAAAEAGKRFLVVAPLSVLQTWISELRQWAPLVTPYLFHALQKSEFEYMIKSFHSHTKKHPGVLITTYRTLVSKIGLFASICAKQEFDVTIVDEAHQIKNEKTAIATNLRKVTSKAKFCLTGTPLMNKLVEMWAIYDYIFYGNNILGNRSEFKKNYELDIVKSRRRDASNTQKILGNKLSQKLRALISTYFLKRLKSQVLESDHNVGMSSILKKQGTGKAKISQKNELVLWCYLAKAQEVLYTNYLKSETVRQILSKNTDRACILSAISALRTMCDHPRLNANADTFLSKIDDNSEEEDDDENIEKLLSQEMEEHIDVSDIPCETLIAESSKLTVMVKLLKEHKRTGHRTLIFSQYTSMLDIVEHIIRKHLKLKVLRIDGTISSTKERQSRVELFQKDPSYSCFLLTTGAGGVGLTLTGASRCIILDISWNPATDQQAVDRAYRVGQTKNVVTYRLVNVGTIEEVMYRRQVIKDGLIKNTLVKENQYRYFTSEQELLEIFTLRDKRSSETQKLLESLHPKGKIYEELESHVKDLEKLEEINGVTWHDMLYSVESDDYLNESFNYEDDAAVQKKHTISNYLKRQQEKTVVDLASDTPSSKNQHRRVSKAGSSSSHSSQVVVNLVSPPPAARIPLNPSSSMQLPQLPIFQHEFSHFNLPVDFARPAETIPMPTRTSVTLGFQPNTHFVQSHENIENMDPNTVSEVQTIK</sequence>
<gene>
    <name evidence="5" type="ORF">C9374_010489</name>
</gene>
<dbReference type="GO" id="GO:0005524">
    <property type="term" value="F:ATP binding"/>
    <property type="evidence" value="ECO:0007669"/>
    <property type="project" value="InterPro"/>
</dbReference>
<dbReference type="GO" id="GO:0015616">
    <property type="term" value="F:DNA translocase activity"/>
    <property type="evidence" value="ECO:0007669"/>
    <property type="project" value="TreeGrafter"/>
</dbReference>
<dbReference type="EMBL" id="PYSW02000043">
    <property type="protein sequence ID" value="KAG2374745.1"/>
    <property type="molecule type" value="Genomic_DNA"/>
</dbReference>
<dbReference type="PANTHER" id="PTHR45629">
    <property type="entry name" value="SNF2/RAD54 FAMILY MEMBER"/>
    <property type="match status" value="1"/>
</dbReference>
<dbReference type="InterPro" id="IPR014001">
    <property type="entry name" value="Helicase_ATP-bd"/>
</dbReference>
<dbReference type="RefSeq" id="XP_044543919.1">
    <property type="nucleotide sequence ID" value="XM_044686038.1"/>
</dbReference>
<reference evidence="5 6" key="1">
    <citation type="journal article" date="2018" name="BMC Genomics">
        <title>The genome of Naegleria lovaniensis, the basis for a comparative approach to unravel pathogenicity factors of the human pathogenic amoeba N. fowleri.</title>
        <authorList>
            <person name="Liechti N."/>
            <person name="Schurch N."/>
            <person name="Bruggmann R."/>
            <person name="Wittwer M."/>
        </authorList>
    </citation>
    <scope>NUCLEOTIDE SEQUENCE [LARGE SCALE GENOMIC DNA]</scope>
    <source>
        <strain evidence="5 6">ATCC 30569</strain>
    </source>
</reference>
<feature type="compositionally biased region" description="Basic and acidic residues" evidence="2">
    <location>
        <begin position="174"/>
        <end position="185"/>
    </location>
</feature>
<keyword evidence="6" id="KW-1185">Reference proteome</keyword>
<organism evidence="5 6">
    <name type="scientific">Naegleria lovaniensis</name>
    <name type="common">Amoeba</name>
    <dbReference type="NCBI Taxonomy" id="51637"/>
    <lineage>
        <taxon>Eukaryota</taxon>
        <taxon>Discoba</taxon>
        <taxon>Heterolobosea</taxon>
        <taxon>Tetramitia</taxon>
        <taxon>Eutetramitia</taxon>
        <taxon>Vahlkampfiidae</taxon>
        <taxon>Naegleria</taxon>
    </lineage>
</organism>
<dbReference type="InterPro" id="IPR000330">
    <property type="entry name" value="SNF2_N"/>
</dbReference>
<dbReference type="PROSITE" id="PS51194">
    <property type="entry name" value="HELICASE_CTER"/>
    <property type="match status" value="1"/>
</dbReference>
<feature type="region of interest" description="Disordered" evidence="2">
    <location>
        <begin position="974"/>
        <end position="1002"/>
    </location>
</feature>
<feature type="compositionally biased region" description="Polar residues" evidence="2">
    <location>
        <begin position="94"/>
        <end position="109"/>
    </location>
</feature>
<dbReference type="Gene3D" id="3.40.50.300">
    <property type="entry name" value="P-loop containing nucleotide triphosphate hydrolases"/>
    <property type="match status" value="1"/>
</dbReference>
<dbReference type="InterPro" id="IPR049730">
    <property type="entry name" value="SNF2/RAD54-like_C"/>
</dbReference>
<dbReference type="InterPro" id="IPR038718">
    <property type="entry name" value="SNF2-like_sf"/>
</dbReference>
<feature type="domain" description="Helicase C-terminal" evidence="4">
    <location>
        <begin position="717"/>
        <end position="882"/>
    </location>
</feature>
<dbReference type="Gene3D" id="3.40.50.10810">
    <property type="entry name" value="Tandem AAA-ATPase domain"/>
    <property type="match status" value="1"/>
</dbReference>
<protein>
    <submittedName>
        <fullName evidence="5">Uncharacterized protein</fullName>
    </submittedName>
</protein>
<dbReference type="GeneID" id="68102943"/>
<evidence type="ECO:0000313" key="5">
    <source>
        <dbReference type="EMBL" id="KAG2374745.1"/>
    </source>
</evidence>
<evidence type="ECO:0000256" key="1">
    <source>
        <dbReference type="ARBA" id="ARBA00022801"/>
    </source>
</evidence>
<evidence type="ECO:0000313" key="6">
    <source>
        <dbReference type="Proteomes" id="UP000816034"/>
    </source>
</evidence>
<dbReference type="PANTHER" id="PTHR45629:SF7">
    <property type="entry name" value="DNA EXCISION REPAIR PROTEIN ERCC-6-RELATED"/>
    <property type="match status" value="1"/>
</dbReference>
<dbReference type="SUPFAM" id="SSF52540">
    <property type="entry name" value="P-loop containing nucleoside triphosphate hydrolases"/>
    <property type="match status" value="2"/>
</dbReference>
<dbReference type="AlphaFoldDB" id="A0AA88GBQ4"/>
<feature type="domain" description="Helicase ATP-binding" evidence="3">
    <location>
        <begin position="356"/>
        <end position="527"/>
    </location>
</feature>